<dbReference type="Pfam" id="PF13470">
    <property type="entry name" value="PIN_3"/>
    <property type="match status" value="1"/>
</dbReference>
<dbReference type="GO" id="GO:0046872">
    <property type="term" value="F:metal ion binding"/>
    <property type="evidence" value="ECO:0007669"/>
    <property type="project" value="UniProtKB-KW"/>
</dbReference>
<evidence type="ECO:0000256" key="1">
    <source>
        <dbReference type="ARBA" id="ARBA00022722"/>
    </source>
</evidence>
<keyword evidence="1" id="KW-0540">Nuclease</keyword>
<sequence length="182" mass="20158">MYSAVLDACVLIPYPLFDVLLRCADKGMYRPLWSAEILDETQRNLIKHLGLEPERAAKRVSTMRRVFPDATVTGHEGLVPAMTNDPKDRHVMAAAVRANTGLIVTANLKDFAPEHLEPYGVAAIHPDDFLLDLLDLNQVAVIRTLHQILARNANPPTSVLELVATLEETVPQFAAELTALMR</sequence>
<keyword evidence="2" id="KW-0479">Metal-binding</keyword>
<keyword evidence="3" id="KW-0378">Hydrolase</keyword>
<feature type="domain" description="VapC50 C-terminal" evidence="6">
    <location>
        <begin position="126"/>
        <end position="178"/>
    </location>
</feature>
<comment type="caution">
    <text evidence="7">The sequence shown here is derived from an EMBL/GenBank/DDBJ whole genome shotgun (WGS) entry which is preliminary data.</text>
</comment>
<dbReference type="SUPFAM" id="SSF88723">
    <property type="entry name" value="PIN domain-like"/>
    <property type="match status" value="1"/>
</dbReference>
<dbReference type="RefSeq" id="WP_211287476.1">
    <property type="nucleotide sequence ID" value="NZ_PDJJ01000001.1"/>
</dbReference>
<evidence type="ECO:0000259" key="5">
    <source>
        <dbReference type="Pfam" id="PF13470"/>
    </source>
</evidence>
<keyword evidence="8" id="KW-1185">Reference proteome</keyword>
<gene>
    <name evidence="7" type="ORF">ATJ88_1353</name>
</gene>
<feature type="domain" description="PIN" evidence="5">
    <location>
        <begin position="4"/>
        <end position="108"/>
    </location>
</feature>
<evidence type="ECO:0000256" key="4">
    <source>
        <dbReference type="ARBA" id="ARBA00022842"/>
    </source>
</evidence>
<name>A0A2A9EV94_9MICO</name>
<dbReference type="InterPro" id="IPR029060">
    <property type="entry name" value="PIN-like_dom_sf"/>
</dbReference>
<dbReference type="InterPro" id="IPR002716">
    <property type="entry name" value="PIN_dom"/>
</dbReference>
<accession>A0A2A9EV94</accession>
<evidence type="ECO:0000313" key="7">
    <source>
        <dbReference type="EMBL" id="PFG42683.1"/>
    </source>
</evidence>
<dbReference type="GO" id="GO:0016787">
    <property type="term" value="F:hydrolase activity"/>
    <property type="evidence" value="ECO:0007669"/>
    <property type="project" value="UniProtKB-KW"/>
</dbReference>
<dbReference type="Pfam" id="PF26343">
    <property type="entry name" value="VapC50_C"/>
    <property type="match status" value="1"/>
</dbReference>
<dbReference type="Proteomes" id="UP000224130">
    <property type="component" value="Unassembled WGS sequence"/>
</dbReference>
<reference evidence="7 8" key="1">
    <citation type="submission" date="2017-10" db="EMBL/GenBank/DDBJ databases">
        <title>Sequencing the genomes of 1000 actinobacteria strains.</title>
        <authorList>
            <person name="Klenk H.-P."/>
        </authorList>
    </citation>
    <scope>NUCLEOTIDE SEQUENCE [LARGE SCALE GENOMIC DNA]</scope>
    <source>
        <strain evidence="7 8">DSM 21863</strain>
    </source>
</reference>
<dbReference type="EMBL" id="PDJJ01000001">
    <property type="protein sequence ID" value="PFG42683.1"/>
    <property type="molecule type" value="Genomic_DNA"/>
</dbReference>
<dbReference type="GO" id="GO:0004518">
    <property type="term" value="F:nuclease activity"/>
    <property type="evidence" value="ECO:0007669"/>
    <property type="project" value="UniProtKB-KW"/>
</dbReference>
<dbReference type="AlphaFoldDB" id="A0A2A9EV94"/>
<dbReference type="InterPro" id="IPR058652">
    <property type="entry name" value="VapC50_C"/>
</dbReference>
<evidence type="ECO:0000313" key="8">
    <source>
        <dbReference type="Proteomes" id="UP000224130"/>
    </source>
</evidence>
<evidence type="ECO:0000259" key="6">
    <source>
        <dbReference type="Pfam" id="PF26343"/>
    </source>
</evidence>
<protein>
    <submittedName>
        <fullName evidence="7">PIN domain-containing protein</fullName>
    </submittedName>
</protein>
<proteinExistence type="predicted"/>
<evidence type="ECO:0000256" key="2">
    <source>
        <dbReference type="ARBA" id="ARBA00022723"/>
    </source>
</evidence>
<organism evidence="7 8">
    <name type="scientific">Isoptericola jiangsuensis</name>
    <dbReference type="NCBI Taxonomy" id="548579"/>
    <lineage>
        <taxon>Bacteria</taxon>
        <taxon>Bacillati</taxon>
        <taxon>Actinomycetota</taxon>
        <taxon>Actinomycetes</taxon>
        <taxon>Micrococcales</taxon>
        <taxon>Promicromonosporaceae</taxon>
        <taxon>Isoptericola</taxon>
    </lineage>
</organism>
<keyword evidence="4" id="KW-0460">Magnesium</keyword>
<evidence type="ECO:0000256" key="3">
    <source>
        <dbReference type="ARBA" id="ARBA00022801"/>
    </source>
</evidence>